<accession>A0ABV9UJI6</accession>
<evidence type="ECO:0000313" key="1">
    <source>
        <dbReference type="EMBL" id="MFC4956886.1"/>
    </source>
</evidence>
<dbReference type="InterPro" id="IPR046220">
    <property type="entry name" value="DUF6253"/>
</dbReference>
<organism evidence="1 2">
    <name type="scientific">Streptomyces mauvecolor</name>
    <dbReference type="NCBI Taxonomy" id="58345"/>
    <lineage>
        <taxon>Bacteria</taxon>
        <taxon>Bacillati</taxon>
        <taxon>Actinomycetota</taxon>
        <taxon>Actinomycetes</taxon>
        <taxon>Kitasatosporales</taxon>
        <taxon>Streptomycetaceae</taxon>
        <taxon>Streptomyces</taxon>
    </lineage>
</organism>
<reference evidence="2" key="1">
    <citation type="journal article" date="2019" name="Int. J. Syst. Evol. Microbiol.">
        <title>The Global Catalogue of Microorganisms (GCM) 10K type strain sequencing project: providing services to taxonomists for standard genome sequencing and annotation.</title>
        <authorList>
            <consortium name="The Broad Institute Genomics Platform"/>
            <consortium name="The Broad Institute Genome Sequencing Center for Infectious Disease"/>
            <person name="Wu L."/>
            <person name="Ma J."/>
        </authorList>
    </citation>
    <scope>NUCLEOTIDE SEQUENCE [LARGE SCALE GENOMIC DNA]</scope>
    <source>
        <strain evidence="2">CCM 7224</strain>
    </source>
</reference>
<evidence type="ECO:0000313" key="2">
    <source>
        <dbReference type="Proteomes" id="UP001595834"/>
    </source>
</evidence>
<dbReference type="Proteomes" id="UP001595834">
    <property type="component" value="Unassembled WGS sequence"/>
</dbReference>
<name>A0ABV9UJI6_9ACTN</name>
<protein>
    <submittedName>
        <fullName evidence="1">DUF6253 family protein</fullName>
    </submittedName>
</protein>
<comment type="caution">
    <text evidence="1">The sequence shown here is derived from an EMBL/GenBank/DDBJ whole genome shotgun (WGS) entry which is preliminary data.</text>
</comment>
<dbReference type="Pfam" id="PF19766">
    <property type="entry name" value="DUF6253"/>
    <property type="match status" value="1"/>
</dbReference>
<keyword evidence="2" id="KW-1185">Reference proteome</keyword>
<gene>
    <name evidence="1" type="ORF">ACFPFX_11330</name>
</gene>
<sequence>MSLLDAAGYEAVFGTPEGDSYRFPLVCWHDDGTYISGMVLHKGQLRRAEQVTGFMRYDTCPAPLPVDAYASRLTDAPSQTRLPQAVH</sequence>
<dbReference type="RefSeq" id="WP_344380207.1">
    <property type="nucleotide sequence ID" value="NZ_BAAASQ010000038.1"/>
</dbReference>
<dbReference type="EMBL" id="JBHSIZ010000011">
    <property type="protein sequence ID" value="MFC4956886.1"/>
    <property type="molecule type" value="Genomic_DNA"/>
</dbReference>
<proteinExistence type="predicted"/>